<dbReference type="EMBL" id="KP795476">
    <property type="protein sequence ID" value="AKN36210.1"/>
    <property type="molecule type" value="Genomic_DNA"/>
</dbReference>
<proteinExistence type="predicted"/>
<evidence type="ECO:0000313" key="1">
    <source>
        <dbReference type="EMBL" id="AKN36210.1"/>
    </source>
</evidence>
<dbReference type="AlphaFoldDB" id="A0A0H3ZJY1"/>
<organism evidence="1">
    <name type="scientific">Vibrio splendidus</name>
    <dbReference type="NCBI Taxonomy" id="29497"/>
    <lineage>
        <taxon>Bacteria</taxon>
        <taxon>Pseudomonadati</taxon>
        <taxon>Pseudomonadota</taxon>
        <taxon>Gammaproteobacteria</taxon>
        <taxon>Vibrionales</taxon>
        <taxon>Vibrionaceae</taxon>
        <taxon>Vibrio</taxon>
    </lineage>
</organism>
<accession>A0A0H3ZJY1</accession>
<reference evidence="1" key="1">
    <citation type="journal article" date="2015" name="MBio">
        <title>Eco-Evolutionary Dynamics of Episomes among Ecologically Cohesive Bacterial Populations.</title>
        <authorList>
            <person name="Xue H."/>
            <person name="Cordero O.X."/>
            <person name="Camas F.M."/>
            <person name="Trimble W."/>
            <person name="Meyer F."/>
            <person name="Guglielmini J."/>
            <person name="Rocha E.P."/>
            <person name="Polz M.F."/>
        </authorList>
    </citation>
    <scope>NUCLEOTIDE SEQUENCE</scope>
    <source>
        <strain evidence="1">FF_1</strain>
    </source>
</reference>
<protein>
    <submittedName>
        <fullName evidence="1">Uncharacterized protein</fullName>
    </submittedName>
</protein>
<sequence length="369" mass="42218">MSIKNKNIIIGSVEHIFVKLYVDMLLNNCNCSKDGICIVSTSGISDACKLDGVDIIPFESISIEEFAECKTVTAISLGRHNSYQLAKIINANDVLDRLYIHLTDDEVARWLKTAIKHKKLKPTNKNLLDDDCMFILNSVRNIIAPREYFESSLQFLIGRMDINYIDARDAFKSLPTKLWDKFSNLIYEGGSEVSPEKSIMVGAKRGVFPIREVISLIRAFSYEGLLPEYKFVIFTYKKKKSFRILLDMYLVYLRLVRRCNVDVAYPTATNALTYNTLIMSCSHLILQGRGSMSTARSYLSLGRGVIHVKKGSPNHIELSESESIDVDGYLSMKDIAKNITKKDICPTRNREQMERRFEYKYCILRDIYS</sequence>
<name>A0A0H3ZJY1_VIBSP</name>